<feature type="transmembrane region" description="Helical" evidence="8">
    <location>
        <begin position="163"/>
        <end position="183"/>
    </location>
</feature>
<keyword evidence="7 8" id="KW-0472">Membrane</keyword>
<dbReference type="RefSeq" id="WP_248592411.1">
    <property type="nucleotide sequence ID" value="NZ_BAABEB010000012.1"/>
</dbReference>
<gene>
    <name evidence="10" type="ORF">FOF52_03570</name>
</gene>
<feature type="transmembrane region" description="Helical" evidence="8">
    <location>
        <begin position="30"/>
        <end position="52"/>
    </location>
</feature>
<name>A0ABY4KY63_THEAE</name>
<keyword evidence="5 8" id="KW-0812">Transmembrane</keyword>
<evidence type="ECO:0000256" key="7">
    <source>
        <dbReference type="ARBA" id="ARBA00023136"/>
    </source>
</evidence>
<feature type="transmembrane region" description="Helical" evidence="8">
    <location>
        <begin position="490"/>
        <end position="513"/>
    </location>
</feature>
<dbReference type="CDD" id="cd06261">
    <property type="entry name" value="TM_PBP2"/>
    <property type="match status" value="2"/>
</dbReference>
<keyword evidence="3" id="KW-1003">Cell membrane</keyword>
<feature type="transmembrane region" description="Helical" evidence="8">
    <location>
        <begin position="323"/>
        <end position="349"/>
    </location>
</feature>
<evidence type="ECO:0000313" key="11">
    <source>
        <dbReference type="Proteomes" id="UP000832041"/>
    </source>
</evidence>
<feature type="domain" description="ABC transmembrane type-1" evidence="9">
    <location>
        <begin position="75"/>
        <end position="288"/>
    </location>
</feature>
<evidence type="ECO:0000256" key="5">
    <source>
        <dbReference type="ARBA" id="ARBA00022692"/>
    </source>
</evidence>
<dbReference type="SUPFAM" id="SSF161098">
    <property type="entry name" value="MetI-like"/>
    <property type="match status" value="2"/>
</dbReference>
<feature type="transmembrane region" description="Helical" evidence="8">
    <location>
        <begin position="380"/>
        <end position="402"/>
    </location>
</feature>
<feature type="transmembrane region" description="Helical" evidence="8">
    <location>
        <begin position="78"/>
        <end position="101"/>
    </location>
</feature>
<keyword evidence="6 8" id="KW-1133">Transmembrane helix</keyword>
<feature type="domain" description="ABC transmembrane type-1" evidence="9">
    <location>
        <begin position="376"/>
        <end position="566"/>
    </location>
</feature>
<feature type="transmembrane region" description="Helical" evidence="8">
    <location>
        <begin position="547"/>
        <end position="569"/>
    </location>
</feature>
<organism evidence="10 11">
    <name type="scientific">Thermobifida alba</name>
    <name type="common">Thermomonospora alba</name>
    <dbReference type="NCBI Taxonomy" id="53522"/>
    <lineage>
        <taxon>Bacteria</taxon>
        <taxon>Bacillati</taxon>
        <taxon>Actinomycetota</taxon>
        <taxon>Actinomycetes</taxon>
        <taxon>Streptosporangiales</taxon>
        <taxon>Nocardiopsidaceae</taxon>
        <taxon>Thermobifida</taxon>
    </lineage>
</organism>
<dbReference type="PANTHER" id="PTHR43357">
    <property type="entry name" value="INNER MEMBRANE ABC TRANSPORTER PERMEASE PROTEIN YDCV"/>
    <property type="match status" value="1"/>
</dbReference>
<comment type="subcellular location">
    <subcellularLocation>
        <location evidence="1">Cell inner membrane</location>
        <topology evidence="1">Multi-pass membrane protein</topology>
    </subcellularLocation>
    <subcellularLocation>
        <location evidence="8">Cell membrane</location>
        <topology evidence="8">Multi-pass membrane protein</topology>
    </subcellularLocation>
</comment>
<dbReference type="Gene3D" id="1.10.3720.10">
    <property type="entry name" value="MetI-like"/>
    <property type="match status" value="2"/>
</dbReference>
<evidence type="ECO:0000256" key="3">
    <source>
        <dbReference type="ARBA" id="ARBA00022475"/>
    </source>
</evidence>
<feature type="transmembrane region" description="Helical" evidence="8">
    <location>
        <begin position="113"/>
        <end position="133"/>
    </location>
</feature>
<evidence type="ECO:0000259" key="9">
    <source>
        <dbReference type="PROSITE" id="PS50928"/>
    </source>
</evidence>
<feature type="transmembrane region" description="Helical" evidence="8">
    <location>
        <begin position="269"/>
        <end position="289"/>
    </location>
</feature>
<sequence>MTSTLQRPETVPAAAARPARSGRRFSSFQLVSWVAAAVVVAFIVYPVGRAFIGELGMELPAVLDVLTSARTLEVLRNAVVAVALGGGLAFLIGAVLAWINVRTDARMGWAAEALPLMPLFVPAIAGSIGWVFLATPEAGFLNHWLRKLLGLVGVHLETGPLDIFTWPGLVFVYALYLTPYAYLAISSGLQSLDPALEEAARVSGCGPVKTLFRVTLPNLKPAMGAAVLQLITIGFALFSVPVVIGTSAQIQVLPVSIVQAVTRKYPPDLITALSMSLILITIVVVAWSVERRIMAKGRFARIGGRGARAALVSLGRWKLPARLLVLGYLGATSVLPFLALLLVSFQGFWTPQVDFGTLSVDNYVDLWGRLAVRRGITNSLLLALLTATITTLLAALLAYLSYRRRSFLGRLVDGVIKVPAAISHIVVGIAFLVAFAGPPFRWNGTLLLLVSTYVVIFLPQASFYANSAIQQIGPEMREAAEVSGARDWRVFLRVILPLMAPSLVAGWSLLFILSAGEINASAMLAGPGSPVVGQAILDLWTAGTFPLLASLSVVITVVSTAVVLTVLALGGRPNSGSAP</sequence>
<dbReference type="PROSITE" id="PS50928">
    <property type="entry name" value="ABC_TM1"/>
    <property type="match status" value="2"/>
</dbReference>
<dbReference type="InterPro" id="IPR000515">
    <property type="entry name" value="MetI-like"/>
</dbReference>
<evidence type="ECO:0000256" key="8">
    <source>
        <dbReference type="RuleBase" id="RU363032"/>
    </source>
</evidence>
<evidence type="ECO:0000256" key="4">
    <source>
        <dbReference type="ARBA" id="ARBA00022519"/>
    </source>
</evidence>
<dbReference type="InterPro" id="IPR035906">
    <property type="entry name" value="MetI-like_sf"/>
</dbReference>
<keyword evidence="2 8" id="KW-0813">Transport</keyword>
<proteinExistence type="inferred from homology"/>
<evidence type="ECO:0000313" key="10">
    <source>
        <dbReference type="EMBL" id="UPT20159.1"/>
    </source>
</evidence>
<keyword evidence="4" id="KW-0997">Cell inner membrane</keyword>
<feature type="transmembrane region" description="Helical" evidence="8">
    <location>
        <begin position="447"/>
        <end position="469"/>
    </location>
</feature>
<evidence type="ECO:0000256" key="2">
    <source>
        <dbReference type="ARBA" id="ARBA00022448"/>
    </source>
</evidence>
<dbReference type="Proteomes" id="UP000832041">
    <property type="component" value="Chromosome"/>
</dbReference>
<dbReference type="Pfam" id="PF00528">
    <property type="entry name" value="BPD_transp_1"/>
    <property type="match status" value="2"/>
</dbReference>
<protein>
    <submittedName>
        <fullName evidence="10">Iron ABC transporter permease</fullName>
    </submittedName>
</protein>
<dbReference type="EMBL" id="CP051627">
    <property type="protein sequence ID" value="UPT20159.1"/>
    <property type="molecule type" value="Genomic_DNA"/>
</dbReference>
<evidence type="ECO:0000256" key="6">
    <source>
        <dbReference type="ARBA" id="ARBA00022989"/>
    </source>
</evidence>
<keyword evidence="11" id="KW-1185">Reference proteome</keyword>
<dbReference type="PANTHER" id="PTHR43357:SF4">
    <property type="entry name" value="INNER MEMBRANE ABC TRANSPORTER PERMEASE PROTEIN YDCV"/>
    <property type="match status" value="1"/>
</dbReference>
<accession>A0ABY4KY63</accession>
<feature type="transmembrane region" description="Helical" evidence="8">
    <location>
        <begin position="222"/>
        <end position="244"/>
    </location>
</feature>
<evidence type="ECO:0000256" key="1">
    <source>
        <dbReference type="ARBA" id="ARBA00004429"/>
    </source>
</evidence>
<feature type="transmembrane region" description="Helical" evidence="8">
    <location>
        <begin position="414"/>
        <end position="435"/>
    </location>
</feature>
<reference evidence="10 11" key="1">
    <citation type="submission" date="2020-04" db="EMBL/GenBank/DDBJ databases">
        <title>Thermobifida alba genome sequencing and assembly.</title>
        <authorList>
            <person name="Luzics S."/>
            <person name="Horvath B."/>
            <person name="Nagy I."/>
            <person name="Toth A."/>
            <person name="Nagy I."/>
            <person name="Kukolya J."/>
        </authorList>
    </citation>
    <scope>NUCLEOTIDE SEQUENCE [LARGE SCALE GENOMIC DNA]</scope>
    <source>
        <strain evidence="10 11">DSM 43795</strain>
    </source>
</reference>
<comment type="similarity">
    <text evidence="8">Belongs to the binding-protein-dependent transport system permease family.</text>
</comment>